<feature type="compositionally biased region" description="Acidic residues" evidence="1">
    <location>
        <begin position="54"/>
        <end position="63"/>
    </location>
</feature>
<dbReference type="AlphaFoldDB" id="A0A1B6JD33"/>
<feature type="non-terminal residue" evidence="3">
    <location>
        <position position="117"/>
    </location>
</feature>
<proteinExistence type="predicted"/>
<sequence>MCFVELLFIIFIVVMFSSMYARLCEIQTQRDIEERKNSAKEGGNKEVKKKFEENNSDISDDTTEDLMLDTIDEEDVETEDEVYERVWQQAYNEAVNFVRKQLSTETLTHLLRDFDTT</sequence>
<keyword evidence="2" id="KW-0472">Membrane</keyword>
<name>A0A1B6JD33_9HEMI</name>
<organism evidence="3">
    <name type="scientific">Homalodisca liturata</name>
    <dbReference type="NCBI Taxonomy" id="320908"/>
    <lineage>
        <taxon>Eukaryota</taxon>
        <taxon>Metazoa</taxon>
        <taxon>Ecdysozoa</taxon>
        <taxon>Arthropoda</taxon>
        <taxon>Hexapoda</taxon>
        <taxon>Insecta</taxon>
        <taxon>Pterygota</taxon>
        <taxon>Neoptera</taxon>
        <taxon>Paraneoptera</taxon>
        <taxon>Hemiptera</taxon>
        <taxon>Auchenorrhyncha</taxon>
        <taxon>Membracoidea</taxon>
        <taxon>Cicadellidae</taxon>
        <taxon>Cicadellinae</taxon>
        <taxon>Proconiini</taxon>
        <taxon>Homalodisca</taxon>
    </lineage>
</organism>
<keyword evidence="2" id="KW-1133">Transmembrane helix</keyword>
<keyword evidence="2" id="KW-0812">Transmembrane</keyword>
<evidence type="ECO:0000256" key="2">
    <source>
        <dbReference type="SAM" id="Phobius"/>
    </source>
</evidence>
<reference evidence="3" key="1">
    <citation type="submission" date="2015-11" db="EMBL/GenBank/DDBJ databases">
        <title>De novo transcriptome assembly of four potential Pierce s Disease insect vectors from Arizona vineyards.</title>
        <authorList>
            <person name="Tassone E.E."/>
        </authorList>
    </citation>
    <scope>NUCLEOTIDE SEQUENCE</scope>
</reference>
<evidence type="ECO:0000313" key="3">
    <source>
        <dbReference type="EMBL" id="JAS97166.1"/>
    </source>
</evidence>
<gene>
    <name evidence="3" type="ORF">g.56273</name>
</gene>
<dbReference type="EMBL" id="GECU01010540">
    <property type="protein sequence ID" value="JAS97166.1"/>
    <property type="molecule type" value="Transcribed_RNA"/>
</dbReference>
<feature type="compositionally biased region" description="Basic and acidic residues" evidence="1">
    <location>
        <begin position="32"/>
        <end position="53"/>
    </location>
</feature>
<protein>
    <submittedName>
        <fullName evidence="3">Uncharacterized protein</fullName>
    </submittedName>
</protein>
<accession>A0A1B6JD33</accession>
<feature type="region of interest" description="Disordered" evidence="1">
    <location>
        <begin position="32"/>
        <end position="63"/>
    </location>
</feature>
<evidence type="ECO:0000256" key="1">
    <source>
        <dbReference type="SAM" id="MobiDB-lite"/>
    </source>
</evidence>
<feature type="transmembrane region" description="Helical" evidence="2">
    <location>
        <begin position="6"/>
        <end position="23"/>
    </location>
</feature>